<dbReference type="PANTHER" id="PTHR30250:SF26">
    <property type="entry name" value="PSMA PROTEIN"/>
    <property type="match status" value="1"/>
</dbReference>
<evidence type="ECO:0000256" key="3">
    <source>
        <dbReference type="ARBA" id="ARBA00022692"/>
    </source>
</evidence>
<proteinExistence type="predicted"/>
<dbReference type="Proteomes" id="UP001215078">
    <property type="component" value="Unassembled WGS sequence"/>
</dbReference>
<comment type="caution">
    <text evidence="7">The sequence shown here is derived from an EMBL/GenBank/DDBJ whole genome shotgun (WGS) entry which is preliminary data.</text>
</comment>
<evidence type="ECO:0000256" key="6">
    <source>
        <dbReference type="SAM" id="Phobius"/>
    </source>
</evidence>
<evidence type="ECO:0000256" key="1">
    <source>
        <dbReference type="ARBA" id="ARBA00004651"/>
    </source>
</evidence>
<comment type="subcellular location">
    <subcellularLocation>
        <location evidence="1">Cell membrane</location>
        <topology evidence="1">Multi-pass membrane protein</topology>
    </subcellularLocation>
</comment>
<feature type="transmembrane region" description="Helical" evidence="6">
    <location>
        <begin position="404"/>
        <end position="426"/>
    </location>
</feature>
<feature type="transmembrane region" description="Helical" evidence="6">
    <location>
        <begin position="47"/>
        <end position="67"/>
    </location>
</feature>
<dbReference type="PANTHER" id="PTHR30250">
    <property type="entry name" value="PST FAMILY PREDICTED COLANIC ACID TRANSPORTER"/>
    <property type="match status" value="1"/>
</dbReference>
<feature type="transmembrane region" description="Helical" evidence="6">
    <location>
        <begin position="227"/>
        <end position="245"/>
    </location>
</feature>
<feature type="transmembrane region" description="Helical" evidence="6">
    <location>
        <begin position="88"/>
        <end position="115"/>
    </location>
</feature>
<gene>
    <name evidence="7" type="ORF">PQ628_20195</name>
</gene>
<keyword evidence="3 6" id="KW-0812">Transmembrane</keyword>
<accession>A0AAW6IPN3</accession>
<sequence>MNNIKTNNKTIAKNTMFLYLRMLVMMFISLFTSRIVLDKLGVVDFGIYNVVGSLVMLFTFIQGSLASSASRFLSYEIGIGTKKTLNNIFCMTMNIHILFAVLILIFSETIGLWYFFHEMVIPEDRRIASFIVYQLSNLSAIFAILVVPYRSMIIAKEHMKAFAYISIVEAFAKMFIAFCLTVVEFDRLILYGFLLFVVQVSIMYLYYRYCKKHFEESHFSRYWDKNVFKEMFVFSGWSVCSYVSTGVVSQIYNLMLNLFFGLVVNAARAIAYQVQTTVYNFVINFQVALNPQIIKNHASGNEERVYELVLLSSRVSFSLLYILLFPLLVNIDYLLSLWLVKVPENANLFIILICLSSTFGTFGNPLSVVAEAANRLKYYNQVTIPLYLIPVLFSYLLLKVGSPAATVFLMTIFVEFIAFFLKLKIAHKLINIPIKQDLFLYLKCTFSVFVAIILGYIIRQYLDNTLLTTLIALICCGLFSLIWIVCFILSKQERCFIINKVRNGR</sequence>
<feature type="transmembrane region" description="Helical" evidence="6">
    <location>
        <begin position="127"/>
        <end position="149"/>
    </location>
</feature>
<feature type="transmembrane region" description="Helical" evidence="6">
    <location>
        <begin position="161"/>
        <end position="183"/>
    </location>
</feature>
<dbReference type="InterPro" id="IPR050833">
    <property type="entry name" value="Poly_Biosynth_Transport"/>
</dbReference>
<feature type="transmembrane region" description="Helical" evidence="6">
    <location>
        <begin position="346"/>
        <end position="366"/>
    </location>
</feature>
<protein>
    <submittedName>
        <fullName evidence="7">Lipopolysaccharide biosynthesis protein</fullName>
    </submittedName>
</protein>
<dbReference type="EMBL" id="JAQQPO010000027">
    <property type="protein sequence ID" value="MDC7960522.1"/>
    <property type="molecule type" value="Genomic_DNA"/>
</dbReference>
<keyword evidence="2" id="KW-1003">Cell membrane</keyword>
<feature type="transmembrane region" description="Helical" evidence="6">
    <location>
        <begin position="16"/>
        <end position="35"/>
    </location>
</feature>
<dbReference type="RefSeq" id="WP_272841962.1">
    <property type="nucleotide sequence ID" value="NZ_JAQQPO010000027.1"/>
</dbReference>
<evidence type="ECO:0000256" key="4">
    <source>
        <dbReference type="ARBA" id="ARBA00022989"/>
    </source>
</evidence>
<evidence type="ECO:0000313" key="8">
    <source>
        <dbReference type="Proteomes" id="UP001215078"/>
    </source>
</evidence>
<evidence type="ECO:0000256" key="5">
    <source>
        <dbReference type="ARBA" id="ARBA00023136"/>
    </source>
</evidence>
<keyword evidence="5 6" id="KW-0472">Membrane</keyword>
<reference evidence="7" key="1">
    <citation type="submission" date="2022-10" db="EMBL/GenBank/DDBJ databases">
        <title>Human gut microbiome strain richness.</title>
        <authorList>
            <person name="Chen-Liaw A."/>
        </authorList>
    </citation>
    <scope>NUCLEOTIDE SEQUENCE</scope>
    <source>
        <strain evidence="7">RTP21484st1_H8_RTP21484_190118</strain>
    </source>
</reference>
<keyword evidence="4 6" id="KW-1133">Transmembrane helix</keyword>
<evidence type="ECO:0000256" key="2">
    <source>
        <dbReference type="ARBA" id="ARBA00022475"/>
    </source>
</evidence>
<dbReference type="AlphaFoldDB" id="A0AAW6IPN3"/>
<evidence type="ECO:0000313" key="7">
    <source>
        <dbReference type="EMBL" id="MDC7960522.1"/>
    </source>
</evidence>
<dbReference type="GO" id="GO:0005886">
    <property type="term" value="C:plasma membrane"/>
    <property type="evidence" value="ECO:0007669"/>
    <property type="project" value="UniProtKB-SubCell"/>
</dbReference>
<organism evidence="7 8">
    <name type="scientific">Bacteroides ovatus</name>
    <dbReference type="NCBI Taxonomy" id="28116"/>
    <lineage>
        <taxon>Bacteria</taxon>
        <taxon>Pseudomonadati</taxon>
        <taxon>Bacteroidota</taxon>
        <taxon>Bacteroidia</taxon>
        <taxon>Bacteroidales</taxon>
        <taxon>Bacteroidaceae</taxon>
        <taxon>Bacteroides</taxon>
    </lineage>
</organism>
<feature type="transmembrane region" description="Helical" evidence="6">
    <location>
        <begin position="189"/>
        <end position="207"/>
    </location>
</feature>
<feature type="transmembrane region" description="Helical" evidence="6">
    <location>
        <begin position="319"/>
        <end position="340"/>
    </location>
</feature>
<name>A0AAW6IPN3_BACOV</name>
<feature type="transmembrane region" description="Helical" evidence="6">
    <location>
        <begin position="470"/>
        <end position="490"/>
    </location>
</feature>
<feature type="transmembrane region" description="Helical" evidence="6">
    <location>
        <begin position="438"/>
        <end position="458"/>
    </location>
</feature>